<feature type="compositionally biased region" description="Polar residues" evidence="1">
    <location>
        <begin position="165"/>
        <end position="175"/>
    </location>
</feature>
<feature type="region of interest" description="Disordered" evidence="1">
    <location>
        <begin position="132"/>
        <end position="175"/>
    </location>
</feature>
<keyword evidence="3" id="KW-1185">Reference proteome</keyword>
<organism evidence="2 3">
    <name type="scientific">Kitasatospora cheerisanensis KCTC 2395</name>
    <dbReference type="NCBI Taxonomy" id="1348663"/>
    <lineage>
        <taxon>Bacteria</taxon>
        <taxon>Bacillati</taxon>
        <taxon>Actinomycetota</taxon>
        <taxon>Actinomycetes</taxon>
        <taxon>Kitasatosporales</taxon>
        <taxon>Streptomycetaceae</taxon>
        <taxon>Kitasatospora</taxon>
    </lineage>
</organism>
<sequence>MSDVSGNGLSGFIYNAVSTATAVQTAAMVAVSQAQALANQVGGGAVQVEVENLQTFKNKVDQILRELDGSPASHGEVSQQQLTGHQLGQNFGQAGDLMTAYTNVHTNLERLSQTLAAQIQAMSASVGQAAGTYSNADAEQEDRFRSMARTDAQPRTAAYPASPQAPATGTQQGAY</sequence>
<dbReference type="OrthoDB" id="3855104at2"/>
<gene>
    <name evidence="2" type="ORF">KCH_29250</name>
</gene>
<dbReference type="EMBL" id="JNBY01000085">
    <property type="protein sequence ID" value="KDN85344.1"/>
    <property type="molecule type" value="Genomic_DNA"/>
</dbReference>
<comment type="caution">
    <text evidence="2">The sequence shown here is derived from an EMBL/GenBank/DDBJ whole genome shotgun (WGS) entry which is preliminary data.</text>
</comment>
<protein>
    <submittedName>
        <fullName evidence="2">Uncharacterized protein</fullName>
    </submittedName>
</protein>
<dbReference type="RefSeq" id="WP_051653049.1">
    <property type="nucleotide sequence ID" value="NZ_KK853997.1"/>
</dbReference>
<evidence type="ECO:0000256" key="1">
    <source>
        <dbReference type="SAM" id="MobiDB-lite"/>
    </source>
</evidence>
<dbReference type="eggNOG" id="ENOG5033YZ0">
    <property type="taxonomic scope" value="Bacteria"/>
</dbReference>
<name>A0A066YZC7_9ACTN</name>
<dbReference type="AlphaFoldDB" id="A0A066YZC7"/>
<reference evidence="2 3" key="1">
    <citation type="submission" date="2014-05" db="EMBL/GenBank/DDBJ databases">
        <title>Draft Genome Sequence of Kitasatospora cheerisanensis KCTC 2395.</title>
        <authorList>
            <person name="Nam D.H."/>
        </authorList>
    </citation>
    <scope>NUCLEOTIDE SEQUENCE [LARGE SCALE GENOMIC DNA]</scope>
    <source>
        <strain evidence="2 3">KCTC 2395</strain>
    </source>
</reference>
<dbReference type="HOGENOM" id="CLU_1530553_0_0_11"/>
<proteinExistence type="predicted"/>
<evidence type="ECO:0000313" key="2">
    <source>
        <dbReference type="EMBL" id="KDN85344.1"/>
    </source>
</evidence>
<dbReference type="Proteomes" id="UP000027178">
    <property type="component" value="Unassembled WGS sequence"/>
</dbReference>
<evidence type="ECO:0000313" key="3">
    <source>
        <dbReference type="Proteomes" id="UP000027178"/>
    </source>
</evidence>
<dbReference type="PATRIC" id="fig|1348663.4.peg.2814"/>
<accession>A0A066YZC7</accession>